<protein>
    <submittedName>
        <fullName evidence="2">DUF551 domain-containing protein</fullName>
    </submittedName>
</protein>
<evidence type="ECO:0000313" key="2">
    <source>
        <dbReference type="EMBL" id="MFD2662850.1"/>
    </source>
</evidence>
<name>A0ABW5R2X5_9BACL</name>
<dbReference type="InterPro" id="IPR007539">
    <property type="entry name" value="DUF551"/>
</dbReference>
<organism evidence="2 3">
    <name type="scientific">Paenibacillus thailandensis</name>
    <dbReference type="NCBI Taxonomy" id="393250"/>
    <lineage>
        <taxon>Bacteria</taxon>
        <taxon>Bacillati</taxon>
        <taxon>Bacillota</taxon>
        <taxon>Bacilli</taxon>
        <taxon>Bacillales</taxon>
        <taxon>Paenibacillaceae</taxon>
        <taxon>Paenibacillus</taxon>
    </lineage>
</organism>
<comment type="caution">
    <text evidence="2">The sequence shown here is derived from an EMBL/GenBank/DDBJ whole genome shotgun (WGS) entry which is preliminary data.</text>
</comment>
<proteinExistence type="predicted"/>
<accession>A0ABW5R2X5</accession>
<gene>
    <name evidence="2" type="ORF">ACFSW5_21580</name>
</gene>
<evidence type="ECO:0000259" key="1">
    <source>
        <dbReference type="Pfam" id="PF04448"/>
    </source>
</evidence>
<evidence type="ECO:0000313" key="3">
    <source>
        <dbReference type="Proteomes" id="UP001597493"/>
    </source>
</evidence>
<dbReference type="Proteomes" id="UP001597493">
    <property type="component" value="Unassembled WGS sequence"/>
</dbReference>
<keyword evidence="3" id="KW-1185">Reference proteome</keyword>
<feature type="domain" description="DUF551" evidence="1">
    <location>
        <begin position="2"/>
        <end position="68"/>
    </location>
</feature>
<dbReference type="Pfam" id="PF04448">
    <property type="entry name" value="DUF551"/>
    <property type="match status" value="1"/>
</dbReference>
<reference evidence="3" key="1">
    <citation type="journal article" date="2019" name="Int. J. Syst. Evol. Microbiol.">
        <title>The Global Catalogue of Microorganisms (GCM) 10K type strain sequencing project: providing services to taxonomists for standard genome sequencing and annotation.</title>
        <authorList>
            <consortium name="The Broad Institute Genomics Platform"/>
            <consortium name="The Broad Institute Genome Sequencing Center for Infectious Disease"/>
            <person name="Wu L."/>
            <person name="Ma J."/>
        </authorList>
    </citation>
    <scope>NUCLEOTIDE SEQUENCE [LARGE SCALE GENOMIC DNA]</scope>
    <source>
        <strain evidence="3">TISTR 1827</strain>
    </source>
</reference>
<dbReference type="RefSeq" id="WP_379277762.1">
    <property type="nucleotide sequence ID" value="NZ_JBHUGT010000013.1"/>
</dbReference>
<sequence>MKWISVTDRLPRVMETVLLFVDAHTHPKYRFVSTGIRFPNGTFNWHKNAIIYPNAEVTHWMEIPKPPNGEKALEHECPKCGSDLDYFGGKALCPNDDCDFERTMTPIELEE</sequence>
<dbReference type="EMBL" id="JBHUMY010000032">
    <property type="protein sequence ID" value="MFD2662850.1"/>
    <property type="molecule type" value="Genomic_DNA"/>
</dbReference>